<dbReference type="InterPro" id="IPR013655">
    <property type="entry name" value="PAS_fold_3"/>
</dbReference>
<dbReference type="Pfam" id="PF00990">
    <property type="entry name" value="GGDEF"/>
    <property type="match status" value="1"/>
</dbReference>
<evidence type="ECO:0000313" key="7">
    <source>
        <dbReference type="Proteomes" id="UP001230005"/>
    </source>
</evidence>
<dbReference type="InterPro" id="IPR000160">
    <property type="entry name" value="GGDEF_dom"/>
</dbReference>
<dbReference type="NCBIfam" id="TIGR00254">
    <property type="entry name" value="GGDEF"/>
    <property type="match status" value="1"/>
</dbReference>
<accession>A0ABT9ZP92</accession>
<dbReference type="CDD" id="cd01949">
    <property type="entry name" value="GGDEF"/>
    <property type="match status" value="1"/>
</dbReference>
<sequence length="381" mass="44230">MFIVGVLPFATIPFESIISLVFLLAMGYFLWKLWKSMEWIEASLIEARQKNDEMEKELSISNKNNTEYKKLLNSLNGAIYSFDYVTNKFYFSTGFEDIYGYNVDLFNKNPLLWNEVIHVDHLTKLEKDERQILNGKTTMTEFQIQHPQLGERWVAKYTKPIMDVDGNVTKVNGQIVDITVRKEMENELKLMAYNDKLTDLPNRVALDRHMKKALARSKRHNHNLSIMFIDLDDFKVVNDTLGHDAGDELLKGVVSRINESIREEDLVARIGGDEFIIVFEETDRDEIEEIAKRMIENVAYPYMIDETKTNISLSIGISMYPDDGCDKDTLLEHADKAMYYAKSEGKNNYKIYFPDLNEMDFGNVGILERIMNKIQVSKLFS</sequence>
<feature type="domain" description="GGDEF" evidence="5">
    <location>
        <begin position="222"/>
        <end position="354"/>
    </location>
</feature>
<proteinExistence type="predicted"/>
<dbReference type="InterPro" id="IPR035965">
    <property type="entry name" value="PAS-like_dom_sf"/>
</dbReference>
<keyword evidence="2" id="KW-0812">Transmembrane</keyword>
<dbReference type="RefSeq" id="WP_307321169.1">
    <property type="nucleotide sequence ID" value="NZ_JAUSUG010000001.1"/>
</dbReference>
<dbReference type="InterPro" id="IPR052163">
    <property type="entry name" value="DGC-Regulatory_Protein"/>
</dbReference>
<dbReference type="SUPFAM" id="SSF55073">
    <property type="entry name" value="Nucleotide cyclase"/>
    <property type="match status" value="1"/>
</dbReference>
<feature type="transmembrane region" description="Helical" evidence="2">
    <location>
        <begin position="6"/>
        <end position="31"/>
    </location>
</feature>
<dbReference type="SMART" id="SM00267">
    <property type="entry name" value="GGDEF"/>
    <property type="match status" value="1"/>
</dbReference>
<comment type="caution">
    <text evidence="6">The sequence shown here is derived from an EMBL/GenBank/DDBJ whole genome shotgun (WGS) entry which is preliminary data.</text>
</comment>
<evidence type="ECO:0000313" key="6">
    <source>
        <dbReference type="EMBL" id="MDQ0253056.1"/>
    </source>
</evidence>
<dbReference type="NCBIfam" id="TIGR00229">
    <property type="entry name" value="sensory_box"/>
    <property type="match status" value="1"/>
</dbReference>
<dbReference type="InterPro" id="IPR000014">
    <property type="entry name" value="PAS"/>
</dbReference>
<keyword evidence="1" id="KW-0175">Coiled coil</keyword>
<dbReference type="PROSITE" id="PS50113">
    <property type="entry name" value="PAC"/>
    <property type="match status" value="1"/>
</dbReference>
<dbReference type="SUPFAM" id="SSF55785">
    <property type="entry name" value="PYP-like sensor domain (PAS domain)"/>
    <property type="match status" value="1"/>
</dbReference>
<evidence type="ECO:0000256" key="2">
    <source>
        <dbReference type="SAM" id="Phobius"/>
    </source>
</evidence>
<dbReference type="EMBL" id="JAUSUG010000001">
    <property type="protein sequence ID" value="MDQ0253056.1"/>
    <property type="molecule type" value="Genomic_DNA"/>
</dbReference>
<feature type="coiled-coil region" evidence="1">
    <location>
        <begin position="37"/>
        <end position="71"/>
    </location>
</feature>
<dbReference type="Gene3D" id="3.30.70.270">
    <property type="match status" value="1"/>
</dbReference>
<name>A0ABT9ZP92_9BACI</name>
<dbReference type="InterPro" id="IPR043128">
    <property type="entry name" value="Rev_trsase/Diguanyl_cyclase"/>
</dbReference>
<dbReference type="CDD" id="cd00130">
    <property type="entry name" value="PAS"/>
    <property type="match status" value="1"/>
</dbReference>
<reference evidence="6 7" key="1">
    <citation type="submission" date="2023-07" db="EMBL/GenBank/DDBJ databases">
        <title>Genomic Encyclopedia of Type Strains, Phase IV (KMG-IV): sequencing the most valuable type-strain genomes for metagenomic binning, comparative biology and taxonomic classification.</title>
        <authorList>
            <person name="Goeker M."/>
        </authorList>
    </citation>
    <scope>NUCLEOTIDE SEQUENCE [LARGE SCALE GENOMIC DNA]</scope>
    <source>
        <strain evidence="6 7">DSM 9768</strain>
    </source>
</reference>
<evidence type="ECO:0000259" key="4">
    <source>
        <dbReference type="PROSITE" id="PS50113"/>
    </source>
</evidence>
<protein>
    <submittedName>
        <fullName evidence="6">Diguanylate cyclase (GGDEF)-like protein/PAS domain S-box-containing protein</fullName>
    </submittedName>
</protein>
<dbReference type="InterPro" id="IPR029787">
    <property type="entry name" value="Nucleotide_cyclase"/>
</dbReference>
<keyword evidence="7" id="KW-1185">Reference proteome</keyword>
<dbReference type="Pfam" id="PF08447">
    <property type="entry name" value="PAS_3"/>
    <property type="match status" value="1"/>
</dbReference>
<evidence type="ECO:0000259" key="3">
    <source>
        <dbReference type="PROSITE" id="PS50112"/>
    </source>
</evidence>
<dbReference type="PROSITE" id="PS50887">
    <property type="entry name" value="GGDEF"/>
    <property type="match status" value="1"/>
</dbReference>
<dbReference type="PANTHER" id="PTHR46663:SF3">
    <property type="entry name" value="SLL0267 PROTEIN"/>
    <property type="match status" value="1"/>
</dbReference>
<dbReference type="PANTHER" id="PTHR46663">
    <property type="entry name" value="DIGUANYLATE CYCLASE DGCT-RELATED"/>
    <property type="match status" value="1"/>
</dbReference>
<dbReference type="Gene3D" id="3.30.450.20">
    <property type="entry name" value="PAS domain"/>
    <property type="match status" value="1"/>
</dbReference>
<feature type="domain" description="PAC" evidence="4">
    <location>
        <begin position="138"/>
        <end position="190"/>
    </location>
</feature>
<organism evidence="6 7">
    <name type="scientific">Evansella vedderi</name>
    <dbReference type="NCBI Taxonomy" id="38282"/>
    <lineage>
        <taxon>Bacteria</taxon>
        <taxon>Bacillati</taxon>
        <taxon>Bacillota</taxon>
        <taxon>Bacilli</taxon>
        <taxon>Bacillales</taxon>
        <taxon>Bacillaceae</taxon>
        <taxon>Evansella</taxon>
    </lineage>
</organism>
<dbReference type="Proteomes" id="UP001230005">
    <property type="component" value="Unassembled WGS sequence"/>
</dbReference>
<evidence type="ECO:0000259" key="5">
    <source>
        <dbReference type="PROSITE" id="PS50887"/>
    </source>
</evidence>
<dbReference type="InterPro" id="IPR000700">
    <property type="entry name" value="PAS-assoc_C"/>
</dbReference>
<feature type="domain" description="PAS" evidence="3">
    <location>
        <begin position="64"/>
        <end position="136"/>
    </location>
</feature>
<gene>
    <name evidence="6" type="ORF">J2S74_000428</name>
</gene>
<evidence type="ECO:0000256" key="1">
    <source>
        <dbReference type="SAM" id="Coils"/>
    </source>
</evidence>
<keyword evidence="2" id="KW-1133">Transmembrane helix</keyword>
<keyword evidence="2" id="KW-0472">Membrane</keyword>
<dbReference type="PROSITE" id="PS50112">
    <property type="entry name" value="PAS"/>
    <property type="match status" value="1"/>
</dbReference>